<proteinExistence type="predicted"/>
<feature type="region of interest" description="Disordered" evidence="1">
    <location>
        <begin position="142"/>
        <end position="177"/>
    </location>
</feature>
<dbReference type="EMBL" id="AP026978">
    <property type="protein sequence ID" value="BDT97309.1"/>
    <property type="molecule type" value="Genomic_DNA"/>
</dbReference>
<gene>
    <name evidence="2" type="ORF">IFM12276_03380</name>
</gene>
<keyword evidence="3" id="KW-1185">Reference proteome</keyword>
<organism evidence="2 3">
    <name type="scientific">Nocardia sputorum</name>
    <dbReference type="NCBI Taxonomy" id="2984338"/>
    <lineage>
        <taxon>Bacteria</taxon>
        <taxon>Bacillati</taxon>
        <taxon>Actinomycetota</taxon>
        <taxon>Actinomycetes</taxon>
        <taxon>Mycobacteriales</taxon>
        <taxon>Nocardiaceae</taxon>
        <taxon>Nocardia</taxon>
    </lineage>
</organism>
<dbReference type="RefSeq" id="WP_281877252.1">
    <property type="nucleotide sequence ID" value="NZ_AP026978.1"/>
</dbReference>
<accession>A0ABN6TWQ3</accession>
<protein>
    <submittedName>
        <fullName evidence="2">Uncharacterized protein</fullName>
    </submittedName>
</protein>
<evidence type="ECO:0000313" key="3">
    <source>
        <dbReference type="Proteomes" id="UP001317870"/>
    </source>
</evidence>
<feature type="compositionally biased region" description="Polar residues" evidence="1">
    <location>
        <begin position="148"/>
        <end position="169"/>
    </location>
</feature>
<dbReference type="Proteomes" id="UP001317870">
    <property type="component" value="Chromosome"/>
</dbReference>
<sequence length="195" mass="21761">MSTDDQSTDDRTMEDLIGELIRSDGLDAAVADYYARRVPDPQEASWRTDYTRAYILRDRAEDAPWPHHPRAEELRAQARAIQQRWTADPAVAPRWAELDDMLAHTVYAGLFHPEPPTMPSEAPPGMDPTTWRSQLQARDMTGHGRWPDTTNIQQGAEPMTDTTRATATGSALADYRSGNALAASLANTERDGVER</sequence>
<name>A0ABN6TWQ3_9NOCA</name>
<evidence type="ECO:0000256" key="1">
    <source>
        <dbReference type="SAM" id="MobiDB-lite"/>
    </source>
</evidence>
<evidence type="ECO:0000313" key="2">
    <source>
        <dbReference type="EMBL" id="BDT97309.1"/>
    </source>
</evidence>
<reference evidence="2 3" key="1">
    <citation type="submission" date="2022-11" db="EMBL/GenBank/DDBJ databases">
        <title>Genome Sequencing of Nocardia sp. ON39_IFM12276 and assembly.</title>
        <authorList>
            <person name="Shimojima M."/>
            <person name="Toyokawa M."/>
            <person name="Uesaka K."/>
        </authorList>
    </citation>
    <scope>NUCLEOTIDE SEQUENCE [LARGE SCALE GENOMIC DNA]</scope>
    <source>
        <strain evidence="2 3">IFM 12276</strain>
    </source>
</reference>